<reference evidence="1" key="1">
    <citation type="journal article" date="2017" name="Elife">
        <title>The kinetoplastid-infecting Bodo saltans virus (BsV), a window into the most abundant giant viruses in the sea.</title>
        <authorList>
            <person name="Deeg C.M."/>
            <person name="Chow C.-E.T."/>
            <person name="Suttle C.A."/>
        </authorList>
    </citation>
    <scope>NUCLEOTIDE SEQUENCE</scope>
    <source>
        <strain evidence="1">NG1</strain>
    </source>
</reference>
<name>A0A2H4UVN2_9VIRU</name>
<protein>
    <submittedName>
        <fullName evidence="1">Uncharacterized protein</fullName>
    </submittedName>
</protein>
<organism evidence="1">
    <name type="scientific">Bodo saltans virus</name>
    <dbReference type="NCBI Taxonomy" id="2024608"/>
    <lineage>
        <taxon>Viruses</taxon>
        <taxon>Varidnaviria</taxon>
        <taxon>Bamfordvirae</taxon>
        <taxon>Nucleocytoviricota</taxon>
        <taxon>Megaviricetes</taxon>
        <taxon>Imitervirales</taxon>
        <taxon>Mimiviridae</taxon>
        <taxon>Klosneuvirinae</taxon>
        <taxon>Theiavirus</taxon>
        <taxon>Theiavirus salishense</taxon>
    </lineage>
</organism>
<sequence>MDKGKNIMEITINHELLKNEHNKLTGTWCNDINGNVFLNINENYYLLSIDNDNNLEFFGFDKEQFYILPDNMKIKYEHLIETADEPLKKKILDEVEIIEESDDDEETILEKNNMKLLKEDAYYIKDEKNNVNDDLHDVDLHLNYDDTEFSFYVKNKKCFNFLQYTLSTPSIYDTYFRDKNKNVSSSIECEERNSYRISIYEDSTLLELNIIGDRIKKFYIVYNINDSFEYEIKCIAASYPVKNTN</sequence>
<proteinExistence type="predicted"/>
<keyword evidence="2" id="KW-1185">Reference proteome</keyword>
<dbReference type="Proteomes" id="UP000240325">
    <property type="component" value="Segment"/>
</dbReference>
<gene>
    <name evidence="1" type="ORF">BMW23_0871</name>
</gene>
<dbReference type="EMBL" id="MF782455">
    <property type="protein sequence ID" value="ATZ80916.1"/>
    <property type="molecule type" value="Genomic_DNA"/>
</dbReference>
<evidence type="ECO:0000313" key="2">
    <source>
        <dbReference type="Proteomes" id="UP000240325"/>
    </source>
</evidence>
<evidence type="ECO:0000313" key="1">
    <source>
        <dbReference type="EMBL" id="ATZ80916.1"/>
    </source>
</evidence>
<accession>A0A2H4UVN2</accession>